<feature type="transmembrane region" description="Helical" evidence="1">
    <location>
        <begin position="44"/>
        <end position="62"/>
    </location>
</feature>
<evidence type="ECO:0000256" key="1">
    <source>
        <dbReference type="SAM" id="Phobius"/>
    </source>
</evidence>
<feature type="transmembrane region" description="Helical" evidence="1">
    <location>
        <begin position="74"/>
        <end position="92"/>
    </location>
</feature>
<evidence type="ECO:0000313" key="3">
    <source>
        <dbReference type="Proteomes" id="UP000366945"/>
    </source>
</evidence>
<name>A0A5E4XSR5_9BURK</name>
<keyword evidence="3" id="KW-1185">Reference proteome</keyword>
<feature type="transmembrane region" description="Helical" evidence="1">
    <location>
        <begin position="20"/>
        <end position="38"/>
    </location>
</feature>
<sequence>MKTQTYVEGGRWVTDHIGPINAVMTISTAILIPVLDFIRPFFPYINYVAGCAVLVFVVLLAMRLFGGRRRIHGSLVVCAGLCAGAFSFGAIASSKHAEQGGVGAANVQWVANVQKLLVDIKNGKSDDPRVELNNIGMKWDPYEFAKASRMGDLRAIELFLRGGMPVTMPGTGMDVSLPYLVVKDDYPNAAEQLALFKKYGVNLNEPSLISRSHPGAPDTPPNLYAVAKDAKNEKVAGALISLGVATDSYPGWHAGAEERRKRGGVPAAWLQ</sequence>
<proteinExistence type="predicted"/>
<dbReference type="AlphaFoldDB" id="A0A5E4XSR5"/>
<protein>
    <submittedName>
        <fullName evidence="2">Uncharacterized protein</fullName>
    </submittedName>
</protein>
<dbReference type="Proteomes" id="UP000366945">
    <property type="component" value="Unassembled WGS sequence"/>
</dbReference>
<keyword evidence="1" id="KW-0472">Membrane</keyword>
<reference evidence="2 3" key="1">
    <citation type="submission" date="2019-08" db="EMBL/GenBank/DDBJ databases">
        <authorList>
            <person name="Peeters C."/>
        </authorList>
    </citation>
    <scope>NUCLEOTIDE SEQUENCE [LARGE SCALE GENOMIC DNA]</scope>
    <source>
        <strain evidence="2 3">LMG 31114</strain>
    </source>
</reference>
<keyword evidence="1" id="KW-0812">Transmembrane</keyword>
<evidence type="ECO:0000313" key="2">
    <source>
        <dbReference type="EMBL" id="VVE39481.1"/>
    </source>
</evidence>
<organism evidence="2 3">
    <name type="scientific">Pandoraea pneumonica</name>
    <dbReference type="NCBI Taxonomy" id="2508299"/>
    <lineage>
        <taxon>Bacteria</taxon>
        <taxon>Pseudomonadati</taxon>
        <taxon>Pseudomonadota</taxon>
        <taxon>Betaproteobacteria</taxon>
        <taxon>Burkholderiales</taxon>
        <taxon>Burkholderiaceae</taxon>
        <taxon>Pandoraea</taxon>
    </lineage>
</organism>
<dbReference type="OrthoDB" id="9134518at2"/>
<keyword evidence="1" id="KW-1133">Transmembrane helix</keyword>
<dbReference type="EMBL" id="CABPSK010000004">
    <property type="protein sequence ID" value="VVE39481.1"/>
    <property type="molecule type" value="Genomic_DNA"/>
</dbReference>
<accession>A0A5E4XSR5</accession>
<gene>
    <name evidence="2" type="ORF">PPN31114_04076</name>
</gene>